<dbReference type="PANTHER" id="PTHR30290">
    <property type="entry name" value="PERIPLASMIC BINDING COMPONENT OF ABC TRANSPORTER"/>
    <property type="match status" value="1"/>
</dbReference>
<evidence type="ECO:0000259" key="1">
    <source>
        <dbReference type="Pfam" id="PF00496"/>
    </source>
</evidence>
<dbReference type="GO" id="GO:0030288">
    <property type="term" value="C:outer membrane-bounded periplasmic space"/>
    <property type="evidence" value="ECO:0007669"/>
    <property type="project" value="UniProtKB-ARBA"/>
</dbReference>
<dbReference type="Gene3D" id="3.10.105.10">
    <property type="entry name" value="Dipeptide-binding Protein, Domain 3"/>
    <property type="match status" value="1"/>
</dbReference>
<accession>A0A2M8S4H9</accession>
<feature type="domain" description="Solute-binding protein family 5" evidence="1">
    <location>
        <begin position="73"/>
        <end position="431"/>
    </location>
</feature>
<dbReference type="Gene3D" id="3.40.190.10">
    <property type="entry name" value="Periplasmic binding protein-like II"/>
    <property type="match status" value="1"/>
</dbReference>
<keyword evidence="3" id="KW-1185">Reference proteome</keyword>
<dbReference type="OrthoDB" id="9801912at2"/>
<name>A0A2M8S4H9_9PAST</name>
<dbReference type="RefSeq" id="WP_100287973.1">
    <property type="nucleotide sequence ID" value="NZ_PHHA01000003.1"/>
</dbReference>
<evidence type="ECO:0000313" key="3">
    <source>
        <dbReference type="Proteomes" id="UP000229329"/>
    </source>
</evidence>
<dbReference type="PANTHER" id="PTHR30290:SF83">
    <property type="entry name" value="ABC TRANSPORTER SUBSTRATE-BINDING PROTEIN"/>
    <property type="match status" value="1"/>
</dbReference>
<sequence>MKTLFYSLLMTLFLVACGEKNVTQAQSAVEKTKELVVVAPWEITSLDLSKSGYLFQRMQLVETLVEVLPDGTLIGGLAESWQNNQDGTVWTFMLRPDVKFHNGSMLTAEDVVKSLTVALTKPTVLKSALIEHIIALDDKTVQITLGKGLIAFPAYLTHSTAGILSQTSFDSKNKIHQIIGTGPYQVVNIEAPQKIEQVAFADYWGEKAKIKQVSYLANSRSETRTLLVQSNPNYLVFNLDPASTQRLLQDPNLQVQSQSIARTIQYKVNGQHPLFSDIRIRQLLSQAIDRKGIAESVLRIQNGMAEELFPNAFADWRLGVENQQPNFGQIKADLIALGFTEDAQGMLQKAGKPFKFTLKTYSDRPELPIIATALQNQWRQIGVDVNVSISNFSDIPAGHQDGSLEMALYGRNYGMIPDPMGVLLADFSPNGGDWGVMNWQSESLNQALNTLQMTTDKAKQRDLKQEIAKIIYTERPITPIVFYQQNIAASKNLQGLSIDPFERNFALNKLSWAQY</sequence>
<dbReference type="EMBL" id="PHHA01000003">
    <property type="protein sequence ID" value="PJG86041.1"/>
    <property type="molecule type" value="Genomic_DNA"/>
</dbReference>
<dbReference type="InterPro" id="IPR000914">
    <property type="entry name" value="SBP_5_dom"/>
</dbReference>
<dbReference type="GO" id="GO:1904680">
    <property type="term" value="F:peptide transmembrane transporter activity"/>
    <property type="evidence" value="ECO:0007669"/>
    <property type="project" value="TreeGrafter"/>
</dbReference>
<proteinExistence type="predicted"/>
<dbReference type="InterPro" id="IPR030678">
    <property type="entry name" value="Peptide/Ni-bd"/>
</dbReference>
<organism evidence="2 3">
    <name type="scientific">Conservatibacter flavescens</name>
    <dbReference type="NCBI Taxonomy" id="28161"/>
    <lineage>
        <taxon>Bacteria</taxon>
        <taxon>Pseudomonadati</taxon>
        <taxon>Pseudomonadota</taxon>
        <taxon>Gammaproteobacteria</taxon>
        <taxon>Pasteurellales</taxon>
        <taxon>Pasteurellaceae</taxon>
        <taxon>Conservatibacter</taxon>
    </lineage>
</organism>
<dbReference type="CDD" id="cd08490">
    <property type="entry name" value="PBP2_NikA_DppA_OppA_like_3"/>
    <property type="match status" value="1"/>
</dbReference>
<dbReference type="PIRSF" id="PIRSF002741">
    <property type="entry name" value="MppA"/>
    <property type="match status" value="1"/>
</dbReference>
<dbReference type="GO" id="GO:0015833">
    <property type="term" value="P:peptide transport"/>
    <property type="evidence" value="ECO:0007669"/>
    <property type="project" value="TreeGrafter"/>
</dbReference>
<dbReference type="PROSITE" id="PS51257">
    <property type="entry name" value="PROKAR_LIPOPROTEIN"/>
    <property type="match status" value="1"/>
</dbReference>
<dbReference type="SUPFAM" id="SSF53850">
    <property type="entry name" value="Periplasmic binding protein-like II"/>
    <property type="match status" value="1"/>
</dbReference>
<comment type="caution">
    <text evidence="2">The sequence shown here is derived from an EMBL/GenBank/DDBJ whole genome shotgun (WGS) entry which is preliminary data.</text>
</comment>
<dbReference type="Pfam" id="PF00496">
    <property type="entry name" value="SBP_bac_5"/>
    <property type="match status" value="1"/>
</dbReference>
<dbReference type="AlphaFoldDB" id="A0A2M8S4H9"/>
<gene>
    <name evidence="2" type="ORF">CVP05_02415</name>
</gene>
<reference evidence="2 3" key="1">
    <citation type="submission" date="2017-11" db="EMBL/GenBank/DDBJ databases">
        <title>Reclassification of Bisgaard taxon 7 as Conservatibacter flavescens gen. nov., sp. nov.</title>
        <authorList>
            <person name="Christensen H."/>
        </authorList>
    </citation>
    <scope>NUCLEOTIDE SEQUENCE [LARGE SCALE GENOMIC DNA]</scope>
    <source>
        <strain evidence="2 3">7_4</strain>
    </source>
</reference>
<evidence type="ECO:0000313" key="2">
    <source>
        <dbReference type="EMBL" id="PJG86041.1"/>
    </source>
</evidence>
<dbReference type="GO" id="GO:0043190">
    <property type="term" value="C:ATP-binding cassette (ABC) transporter complex"/>
    <property type="evidence" value="ECO:0007669"/>
    <property type="project" value="InterPro"/>
</dbReference>
<protein>
    <submittedName>
        <fullName evidence="2">ABC transporter substrate-binding protein</fullName>
    </submittedName>
</protein>
<dbReference type="InterPro" id="IPR039424">
    <property type="entry name" value="SBP_5"/>
</dbReference>
<dbReference type="Proteomes" id="UP000229329">
    <property type="component" value="Unassembled WGS sequence"/>
</dbReference>